<sequence>MDIKDALQIGDLAKGTIVAGQSGVNRKIVSIEVMEVPEVVSWVTPGLLIMTAFYSVKDNVEKQVEIVQVLIDKKAAGIVIKLGRFVEEIPEPMLAVAEKNGFPIITIPKEVSYINVLTPLYEKLYEEKKLDKEQFKNPFLEFETKEFSSLSDAIEHIVEIVKSPVYIEDTEGGLLYVSKDFHPDGWRKTNMLFSKPVLPSYLDILEQWRHKFETKTHELFKVNGFRNRIVVPLLSNKKVFANLHILYAETLEVGTISDTDTKRLSGKISELIMNEQLLLQKKRMEDMESLEEYLQGEKKKGTDEEFLVIHFQAEWIGKSNFSSLYLIDYSCLIRKLLHGLFSNITGCKIIIFEKYHNFYALLKCEKNGYADVLKQLNEAIDVNDRSDTMWVAVGPVMKNVSHLEDIIRSVDKTMEIGRKLRPNEKFYLYDKLGIYEILINLTTDTFVQSYIHGVLNPLLQSQSKELVETLEVYLNENGNVSKASEKLFIHRRTLTYRIQKIQDLLNMNVDNPENRFILRFCLNIKELSM</sequence>
<comment type="caution">
    <text evidence="3">The sequence shown here is derived from an EMBL/GenBank/DDBJ whole genome shotgun (WGS) entry which is preliminary data.</text>
</comment>
<feature type="domain" description="Purine catabolism PurC-like" evidence="1">
    <location>
        <begin position="6"/>
        <end position="122"/>
    </location>
</feature>
<evidence type="ECO:0000313" key="3">
    <source>
        <dbReference type="EMBL" id="HJF33325.1"/>
    </source>
</evidence>
<dbReference type="Pfam" id="PF07905">
    <property type="entry name" value="PucR"/>
    <property type="match status" value="1"/>
</dbReference>
<dbReference type="SUPFAM" id="SSF46689">
    <property type="entry name" value="Homeodomain-like"/>
    <property type="match status" value="1"/>
</dbReference>
<evidence type="ECO:0000313" key="4">
    <source>
        <dbReference type="Proteomes" id="UP000698173"/>
    </source>
</evidence>
<dbReference type="Proteomes" id="UP000698173">
    <property type="component" value="Unassembled WGS sequence"/>
</dbReference>
<evidence type="ECO:0000259" key="2">
    <source>
        <dbReference type="Pfam" id="PF13556"/>
    </source>
</evidence>
<proteinExistence type="predicted"/>
<feature type="domain" description="PucR C-terminal helix-turn-helix" evidence="2">
    <location>
        <begin position="466"/>
        <end position="523"/>
    </location>
</feature>
<dbReference type="InterPro" id="IPR012914">
    <property type="entry name" value="PucR_dom"/>
</dbReference>
<dbReference type="Gene3D" id="1.10.10.2840">
    <property type="entry name" value="PucR C-terminal helix-turn-helix domain"/>
    <property type="match status" value="1"/>
</dbReference>
<reference evidence="3" key="1">
    <citation type="journal article" date="2021" name="PeerJ">
        <title>Extensive microbial diversity within the chicken gut microbiome revealed by metagenomics and culture.</title>
        <authorList>
            <person name="Gilroy R."/>
            <person name="Ravi A."/>
            <person name="Getino M."/>
            <person name="Pursley I."/>
            <person name="Horton D.L."/>
            <person name="Alikhan N.F."/>
            <person name="Baker D."/>
            <person name="Gharbi K."/>
            <person name="Hall N."/>
            <person name="Watson M."/>
            <person name="Adriaenssens E.M."/>
            <person name="Foster-Nyarko E."/>
            <person name="Jarju S."/>
            <person name="Secka A."/>
            <person name="Antonio M."/>
            <person name="Oren A."/>
            <person name="Chaudhuri R.R."/>
            <person name="La Ragione R."/>
            <person name="Hildebrand F."/>
            <person name="Pallen M.J."/>
        </authorList>
    </citation>
    <scope>NUCLEOTIDE SEQUENCE</scope>
    <source>
        <strain evidence="3">CHK171-7178</strain>
    </source>
</reference>
<organism evidence="3 4">
    <name type="scientific">Sporosarcina psychrophila</name>
    <name type="common">Bacillus psychrophilus</name>
    <dbReference type="NCBI Taxonomy" id="1476"/>
    <lineage>
        <taxon>Bacteria</taxon>
        <taxon>Bacillati</taxon>
        <taxon>Bacillota</taxon>
        <taxon>Bacilli</taxon>
        <taxon>Bacillales</taxon>
        <taxon>Caryophanaceae</taxon>
        <taxon>Sporosarcina</taxon>
    </lineage>
</organism>
<protein>
    <submittedName>
        <fullName evidence="3">PucR family transcriptional regulator</fullName>
    </submittedName>
</protein>
<name>A0A921KE28_SPOPS</name>
<reference evidence="3" key="2">
    <citation type="submission" date="2021-09" db="EMBL/GenBank/DDBJ databases">
        <authorList>
            <person name="Gilroy R."/>
        </authorList>
    </citation>
    <scope>NUCLEOTIDE SEQUENCE</scope>
    <source>
        <strain evidence="3">CHK171-7178</strain>
    </source>
</reference>
<dbReference type="InterPro" id="IPR042070">
    <property type="entry name" value="PucR_C-HTH_sf"/>
</dbReference>
<dbReference type="InterPro" id="IPR051448">
    <property type="entry name" value="CdaR-like_regulators"/>
</dbReference>
<dbReference type="PANTHER" id="PTHR33744">
    <property type="entry name" value="CARBOHYDRATE DIACID REGULATOR"/>
    <property type="match status" value="1"/>
</dbReference>
<accession>A0A921KE28</accession>
<evidence type="ECO:0000259" key="1">
    <source>
        <dbReference type="Pfam" id="PF07905"/>
    </source>
</evidence>
<dbReference type="InterPro" id="IPR009057">
    <property type="entry name" value="Homeodomain-like_sf"/>
</dbReference>
<dbReference type="PANTHER" id="PTHR33744:SF1">
    <property type="entry name" value="DNA-BINDING TRANSCRIPTIONAL ACTIVATOR ADER"/>
    <property type="match status" value="1"/>
</dbReference>
<dbReference type="EMBL" id="DYWT01000253">
    <property type="protein sequence ID" value="HJF33325.1"/>
    <property type="molecule type" value="Genomic_DNA"/>
</dbReference>
<gene>
    <name evidence="3" type="ORF">K8V56_16300</name>
</gene>
<dbReference type="InterPro" id="IPR025736">
    <property type="entry name" value="PucR_C-HTH_dom"/>
</dbReference>
<dbReference type="Pfam" id="PF13556">
    <property type="entry name" value="HTH_30"/>
    <property type="match status" value="1"/>
</dbReference>
<dbReference type="AlphaFoldDB" id="A0A921KE28"/>